<reference evidence="1" key="1">
    <citation type="journal article" date="2021" name="Nat. Commun.">
        <title>Genetic determinants of endophytism in the Arabidopsis root mycobiome.</title>
        <authorList>
            <person name="Mesny F."/>
            <person name="Miyauchi S."/>
            <person name="Thiergart T."/>
            <person name="Pickel B."/>
            <person name="Atanasova L."/>
            <person name="Karlsson M."/>
            <person name="Huettel B."/>
            <person name="Barry K.W."/>
            <person name="Haridas S."/>
            <person name="Chen C."/>
            <person name="Bauer D."/>
            <person name="Andreopoulos W."/>
            <person name="Pangilinan J."/>
            <person name="LaButti K."/>
            <person name="Riley R."/>
            <person name="Lipzen A."/>
            <person name="Clum A."/>
            <person name="Drula E."/>
            <person name="Henrissat B."/>
            <person name="Kohler A."/>
            <person name="Grigoriev I.V."/>
            <person name="Martin F.M."/>
            <person name="Hacquard S."/>
        </authorList>
    </citation>
    <scope>NUCLEOTIDE SEQUENCE</scope>
    <source>
        <strain evidence="1">FSSC 5 MPI-SDFR-AT-0091</strain>
    </source>
</reference>
<gene>
    <name evidence="1" type="ORF">B0J15DRAFT_578329</name>
</gene>
<dbReference type="OrthoDB" id="5153231at2759"/>
<name>A0A9P9R7A5_FUSSL</name>
<accession>A0A9P9R7A5</accession>
<proteinExistence type="predicted"/>
<sequence length="525" mass="60176">MPDFIVGPRCGLCCFNFNEGDDFFIVTPSGLHSWRFPYKIHKTFTNGVDYIEYYTSDNHHAHHDEIATGCHLQCWALVAPSTSLEQCIEINRYQCTPVLWQDMARYRWLEDSLVSRLKLLRPLPVELRRKISGYLLREYSASILETLCPDTTPVPTQVDLSAPLTELHVDFEGQTYVRSLVQRPTETNSKWAPSTIYVSHNHHGIVQVIVTESRTTPETERVHGIWWKTLKRPGPGGHLELHGDGVKLRDITWHDEFGNTPPDHRVWPHQFCQLHNAPPHLADLFQYNTPGTTAYSADDDLTLYQETPFHSVISRIWMRGRNRLDLELAIAFETNKQRTMLLGGWPLPVLPGIGWTLLASSEGAPGHFFFDLGPRGIRTLLFDSPPPAPTIPQPRLPIPLSPRPLSRTLEEFYWSSAPTEDIVQILPSYHHRGGEYGTKACVGQVRLDHLGPALIPDYSQRLYLGFKRLKEGPFVEDVKLSLTPPDSSLLSWLEVSWSERLEWWYSYRQCRVWQGNRASPATKEF</sequence>
<keyword evidence="2" id="KW-1185">Reference proteome</keyword>
<dbReference type="AlphaFoldDB" id="A0A9P9R7A5"/>
<protein>
    <submittedName>
        <fullName evidence="1">Uncharacterized protein</fullName>
    </submittedName>
</protein>
<evidence type="ECO:0000313" key="2">
    <source>
        <dbReference type="Proteomes" id="UP000736672"/>
    </source>
</evidence>
<dbReference type="EMBL" id="JAGTJS010000005">
    <property type="protein sequence ID" value="KAH7268269.1"/>
    <property type="molecule type" value="Genomic_DNA"/>
</dbReference>
<dbReference type="Proteomes" id="UP000736672">
    <property type="component" value="Unassembled WGS sequence"/>
</dbReference>
<comment type="caution">
    <text evidence="1">The sequence shown here is derived from an EMBL/GenBank/DDBJ whole genome shotgun (WGS) entry which is preliminary data.</text>
</comment>
<evidence type="ECO:0000313" key="1">
    <source>
        <dbReference type="EMBL" id="KAH7268269.1"/>
    </source>
</evidence>
<organism evidence="1 2">
    <name type="scientific">Fusarium solani</name>
    <name type="common">Filamentous fungus</name>
    <dbReference type="NCBI Taxonomy" id="169388"/>
    <lineage>
        <taxon>Eukaryota</taxon>
        <taxon>Fungi</taxon>
        <taxon>Dikarya</taxon>
        <taxon>Ascomycota</taxon>
        <taxon>Pezizomycotina</taxon>
        <taxon>Sordariomycetes</taxon>
        <taxon>Hypocreomycetidae</taxon>
        <taxon>Hypocreales</taxon>
        <taxon>Nectriaceae</taxon>
        <taxon>Fusarium</taxon>
        <taxon>Fusarium solani species complex</taxon>
    </lineage>
</organism>